<dbReference type="GO" id="GO:0009381">
    <property type="term" value="F:excinuclease ABC activity"/>
    <property type="evidence" value="ECO:0007669"/>
    <property type="project" value="InterPro"/>
</dbReference>
<dbReference type="InterPro" id="IPR001943">
    <property type="entry name" value="UVR_dom"/>
</dbReference>
<dbReference type="GO" id="GO:0009380">
    <property type="term" value="C:excinuclease repair complex"/>
    <property type="evidence" value="ECO:0007669"/>
    <property type="project" value="TreeGrafter"/>
</dbReference>
<dbReference type="Gene3D" id="4.10.860.10">
    <property type="entry name" value="UVR domain"/>
    <property type="match status" value="1"/>
</dbReference>
<dbReference type="GO" id="GO:0006974">
    <property type="term" value="P:DNA damage response"/>
    <property type="evidence" value="ECO:0007669"/>
    <property type="project" value="TreeGrafter"/>
</dbReference>
<dbReference type="PROSITE" id="PS50165">
    <property type="entry name" value="UVRC"/>
    <property type="match status" value="1"/>
</dbReference>
<evidence type="ECO:0000259" key="2">
    <source>
        <dbReference type="PROSITE" id="PS50165"/>
    </source>
</evidence>
<dbReference type="InterPro" id="IPR036876">
    <property type="entry name" value="UVR_dom_sf"/>
</dbReference>
<feature type="domain" description="UvrC family homology region profile" evidence="2">
    <location>
        <begin position="98"/>
        <end position="279"/>
    </location>
</feature>
<dbReference type="InterPro" id="IPR050066">
    <property type="entry name" value="UvrABC_protein_C"/>
</dbReference>
<dbReference type="Pfam" id="PF02151">
    <property type="entry name" value="UVR"/>
    <property type="match status" value="1"/>
</dbReference>
<dbReference type="InterPro" id="IPR001162">
    <property type="entry name" value="UvrC_RNase_H_dom"/>
</dbReference>
<feature type="domain" description="UVR" evidence="1">
    <location>
        <begin position="47"/>
        <end position="82"/>
    </location>
</feature>
<organism evidence="3">
    <name type="scientific">marine sediment metagenome</name>
    <dbReference type="NCBI Taxonomy" id="412755"/>
    <lineage>
        <taxon>unclassified sequences</taxon>
        <taxon>metagenomes</taxon>
        <taxon>ecological metagenomes</taxon>
    </lineage>
</organism>
<evidence type="ECO:0000259" key="1">
    <source>
        <dbReference type="PROSITE" id="PS50151"/>
    </source>
</evidence>
<sequence length="282" mass="31887">PITGTDRRPCLDYHIDHCLGPCIGAVSREEYSEVIKQIILFLEGKQEIVVQELQNKMKQAAEALDFEKATLLRDQIQAIDRVIEGQRIATTVRDEQDVISLAGNKDRACVQVFFIRNGKLIGRESFVLEGTRYESPSQIMTNFIKQFYNSCPYIPPLLLIQYPVEDTATIENWLQSKRGAKVHIQVPHRGNKKQLVDIVAENARQSLEQLRIKQLAAPSALAAALAEVKRELNLPSLPLRMEGYDISNIQGKMAVGSMVVFDKGKPKPSDYRRFRIKTVPEA</sequence>
<dbReference type="PANTHER" id="PTHR30562:SF1">
    <property type="entry name" value="UVRABC SYSTEM PROTEIN C"/>
    <property type="match status" value="1"/>
</dbReference>
<dbReference type="InterPro" id="IPR038476">
    <property type="entry name" value="UvrC_RNase_H_dom_sf"/>
</dbReference>
<dbReference type="PANTHER" id="PTHR30562">
    <property type="entry name" value="UVRC/OXIDOREDUCTASE"/>
    <property type="match status" value="1"/>
</dbReference>
<comment type="caution">
    <text evidence="3">The sequence shown here is derived from an EMBL/GenBank/DDBJ whole genome shotgun (WGS) entry which is preliminary data.</text>
</comment>
<dbReference type="PROSITE" id="PS50151">
    <property type="entry name" value="UVR"/>
    <property type="match status" value="1"/>
</dbReference>
<protein>
    <recommendedName>
        <fullName evidence="4">Excinuclease ABC subunit C</fullName>
    </recommendedName>
</protein>
<dbReference type="Pfam" id="PF08459">
    <property type="entry name" value="UvrC_RNaseH_dom"/>
    <property type="match status" value="1"/>
</dbReference>
<dbReference type="AlphaFoldDB" id="X1FVU6"/>
<gene>
    <name evidence="3" type="ORF">S03H2_35651</name>
</gene>
<evidence type="ECO:0008006" key="4">
    <source>
        <dbReference type="Google" id="ProtNLM"/>
    </source>
</evidence>
<reference evidence="3" key="1">
    <citation type="journal article" date="2014" name="Front. Microbiol.">
        <title>High frequency of phylogenetically diverse reductive dehalogenase-homologous genes in deep subseafloor sedimentary metagenomes.</title>
        <authorList>
            <person name="Kawai M."/>
            <person name="Futagami T."/>
            <person name="Toyoda A."/>
            <person name="Takaki Y."/>
            <person name="Nishi S."/>
            <person name="Hori S."/>
            <person name="Arai W."/>
            <person name="Tsubouchi T."/>
            <person name="Morono Y."/>
            <person name="Uchiyama I."/>
            <person name="Ito T."/>
            <person name="Fujiyama A."/>
            <person name="Inagaki F."/>
            <person name="Takami H."/>
        </authorList>
    </citation>
    <scope>NUCLEOTIDE SEQUENCE</scope>
    <source>
        <strain evidence="3">Expedition CK06-06</strain>
    </source>
</reference>
<name>X1FVU6_9ZZZZ</name>
<feature type="non-terminal residue" evidence="3">
    <location>
        <position position="1"/>
    </location>
</feature>
<dbReference type="Pfam" id="PF22920">
    <property type="entry name" value="UvrC_RNaseH"/>
    <property type="match status" value="1"/>
</dbReference>
<dbReference type="EMBL" id="BARU01021828">
    <property type="protein sequence ID" value="GAH49781.1"/>
    <property type="molecule type" value="Genomic_DNA"/>
</dbReference>
<dbReference type="SUPFAM" id="SSF46600">
    <property type="entry name" value="C-terminal UvrC-binding domain of UvrB"/>
    <property type="match status" value="1"/>
</dbReference>
<feature type="non-terminal residue" evidence="3">
    <location>
        <position position="282"/>
    </location>
</feature>
<evidence type="ECO:0000313" key="3">
    <source>
        <dbReference type="EMBL" id="GAH49781.1"/>
    </source>
</evidence>
<accession>X1FVU6</accession>
<proteinExistence type="predicted"/>
<dbReference type="Gene3D" id="3.30.420.340">
    <property type="entry name" value="UvrC, RNAse H endonuclease domain"/>
    <property type="match status" value="1"/>
</dbReference>